<name>K1SU81_9ZZZZ</name>
<sequence>FEMLHHTCSTAENLYYLQGKLYQFFSVLARGIEIQQYSNDTKESIHVQEAIAYIKNYYSQKITVEDIANYLALNRSYLYTIFMNSLGISPKEFLTEFRISRGKEQLALTDLSVEEIAVSCGYRNSLAFGKIFKQKVGITPTQYRNDNRKDARERLIRAQNELKEYKKHKTIYVGNIEKE</sequence>
<evidence type="ECO:0000256" key="2">
    <source>
        <dbReference type="ARBA" id="ARBA00023125"/>
    </source>
</evidence>
<evidence type="ECO:0000256" key="1">
    <source>
        <dbReference type="ARBA" id="ARBA00023015"/>
    </source>
</evidence>
<reference evidence="5" key="1">
    <citation type="journal article" date="2013" name="Environ. Microbiol.">
        <title>Microbiota from the distal guts of lean and obese adolescents exhibit partial functional redundancy besides clear differences in community structure.</title>
        <authorList>
            <person name="Ferrer M."/>
            <person name="Ruiz A."/>
            <person name="Lanza F."/>
            <person name="Haange S.B."/>
            <person name="Oberbach A."/>
            <person name="Till H."/>
            <person name="Bargiela R."/>
            <person name="Campoy C."/>
            <person name="Segura M.T."/>
            <person name="Richter M."/>
            <person name="von Bergen M."/>
            <person name="Seifert J."/>
            <person name="Suarez A."/>
        </authorList>
    </citation>
    <scope>NUCLEOTIDE SEQUENCE</scope>
</reference>
<dbReference type="InterPro" id="IPR018062">
    <property type="entry name" value="HTH_AraC-typ_CS"/>
</dbReference>
<dbReference type="InterPro" id="IPR018060">
    <property type="entry name" value="HTH_AraC"/>
</dbReference>
<feature type="domain" description="HTH araC/xylS-type" evidence="4">
    <location>
        <begin position="48"/>
        <end position="146"/>
    </location>
</feature>
<dbReference type="InterPro" id="IPR020449">
    <property type="entry name" value="Tscrpt_reg_AraC-type_HTH"/>
</dbReference>
<dbReference type="SUPFAM" id="SSF46689">
    <property type="entry name" value="Homeodomain-like"/>
    <property type="match status" value="2"/>
</dbReference>
<dbReference type="SMART" id="SM00342">
    <property type="entry name" value="HTH_ARAC"/>
    <property type="match status" value="1"/>
</dbReference>
<dbReference type="InterPro" id="IPR009057">
    <property type="entry name" value="Homeodomain-like_sf"/>
</dbReference>
<organism evidence="5">
    <name type="scientific">human gut metagenome</name>
    <dbReference type="NCBI Taxonomy" id="408170"/>
    <lineage>
        <taxon>unclassified sequences</taxon>
        <taxon>metagenomes</taxon>
        <taxon>organismal metagenomes</taxon>
    </lineage>
</organism>
<dbReference type="PROSITE" id="PS00041">
    <property type="entry name" value="HTH_ARAC_FAMILY_1"/>
    <property type="match status" value="1"/>
</dbReference>
<feature type="non-terminal residue" evidence="5">
    <location>
        <position position="1"/>
    </location>
</feature>
<evidence type="ECO:0000259" key="4">
    <source>
        <dbReference type="PROSITE" id="PS01124"/>
    </source>
</evidence>
<dbReference type="AlphaFoldDB" id="K1SU81"/>
<dbReference type="PROSITE" id="PS01124">
    <property type="entry name" value="HTH_ARAC_FAMILY_2"/>
    <property type="match status" value="1"/>
</dbReference>
<dbReference type="GO" id="GO:0043565">
    <property type="term" value="F:sequence-specific DNA binding"/>
    <property type="evidence" value="ECO:0007669"/>
    <property type="project" value="InterPro"/>
</dbReference>
<dbReference type="PRINTS" id="PR00032">
    <property type="entry name" value="HTHARAC"/>
</dbReference>
<evidence type="ECO:0000256" key="3">
    <source>
        <dbReference type="ARBA" id="ARBA00023163"/>
    </source>
</evidence>
<keyword evidence="1" id="KW-0805">Transcription regulation</keyword>
<keyword evidence="3" id="KW-0804">Transcription</keyword>
<dbReference type="Pfam" id="PF12833">
    <property type="entry name" value="HTH_18"/>
    <property type="match status" value="1"/>
</dbReference>
<dbReference type="Gene3D" id="1.10.10.60">
    <property type="entry name" value="Homeodomain-like"/>
    <property type="match status" value="2"/>
</dbReference>
<accession>K1SU81</accession>
<dbReference type="PANTHER" id="PTHR43280">
    <property type="entry name" value="ARAC-FAMILY TRANSCRIPTIONAL REGULATOR"/>
    <property type="match status" value="1"/>
</dbReference>
<comment type="caution">
    <text evidence="5">The sequence shown here is derived from an EMBL/GenBank/DDBJ whole genome shotgun (WGS) entry which is preliminary data.</text>
</comment>
<gene>
    <name evidence="5" type="ORF">LEA_14371</name>
</gene>
<evidence type="ECO:0000313" key="5">
    <source>
        <dbReference type="EMBL" id="EKC57410.1"/>
    </source>
</evidence>
<dbReference type="EMBL" id="AJWY01009768">
    <property type="protein sequence ID" value="EKC57410.1"/>
    <property type="molecule type" value="Genomic_DNA"/>
</dbReference>
<keyword evidence="2" id="KW-0238">DNA-binding</keyword>
<proteinExistence type="predicted"/>
<dbReference type="GO" id="GO:0003700">
    <property type="term" value="F:DNA-binding transcription factor activity"/>
    <property type="evidence" value="ECO:0007669"/>
    <property type="project" value="InterPro"/>
</dbReference>
<protein>
    <submittedName>
        <fullName evidence="5">AraC family transcriptional regulator</fullName>
    </submittedName>
</protein>
<dbReference type="PANTHER" id="PTHR43280:SF2">
    <property type="entry name" value="HTH-TYPE TRANSCRIPTIONAL REGULATOR EXSA"/>
    <property type="match status" value="1"/>
</dbReference>